<sequence>MTGNGKAGGLGGGRRPRPHRASKAKAAPQAAVPKRDGRQAVVIVHGMGEQRPLDALTGFVQAGLPPGADGRRTYYSRADIVTDSFESRRFVAPAEGNRPQTDFFEYHWAHLMQGNRFGDMWPIFKKLLVRLPWRVPNGLRFVWALFWAIIAGALTWWFVADPADISTLTSLVAGVAGAGALAAVLTFALGRLGAIVPNMVTTSFVDVVRYLDTSPRSYAVRRDIRKGFVEMLTRLHEARYAGKRRYERIVIVAHSLGAYIAYDGICYLWGRMNNQSGEHAVGEPAGLTAFDQAASVLTTDASAGICDPEHVRTYRRTQRELWYGQRAHGSNWRISDFVSVGTPMYFADILYTGNREKFRQRVGRGEIPTCPPLRSPGKHPFTYRWHDSRVLNDAAPFAVVRWTNLWFPVWPRWFGTLGDWFGGPLTPLFGSGILDVPILGNKPWRLMIASPHTLYFKQPDRNAVGDAAWHLERALALDDFAVPATDEQVAEAKALLRGLDDREGGMGARIERFTDPKLPPVTGSAEDWLATRTRAQMSTLIDQLAAMQPVRPPPRRRRFAWLRPGSRRRRADRAGDRIRDGAPEERRREAAC</sequence>
<feature type="transmembrane region" description="Helical" evidence="2">
    <location>
        <begin position="141"/>
        <end position="159"/>
    </location>
</feature>
<dbReference type="RefSeq" id="WP_235052296.1">
    <property type="nucleotide sequence ID" value="NZ_JAKFHA010000005.1"/>
</dbReference>
<feature type="transmembrane region" description="Helical" evidence="2">
    <location>
        <begin position="249"/>
        <end position="270"/>
    </location>
</feature>
<feature type="compositionally biased region" description="Gly residues" evidence="1">
    <location>
        <begin position="1"/>
        <end position="13"/>
    </location>
</feature>
<proteinExistence type="predicted"/>
<dbReference type="AlphaFoldDB" id="A0AA41PYE8"/>
<dbReference type="EMBL" id="JAKFHA010000005">
    <property type="protein sequence ID" value="MCF2528145.1"/>
    <property type="molecule type" value="Genomic_DNA"/>
</dbReference>
<gene>
    <name evidence="3" type="ORF">LZ495_13050</name>
</gene>
<keyword evidence="2" id="KW-0472">Membrane</keyword>
<feature type="region of interest" description="Disordered" evidence="1">
    <location>
        <begin position="548"/>
        <end position="592"/>
    </location>
</feature>
<organism evidence="3 4">
    <name type="scientific">Yinghuangia soli</name>
    <dbReference type="NCBI Taxonomy" id="2908204"/>
    <lineage>
        <taxon>Bacteria</taxon>
        <taxon>Bacillati</taxon>
        <taxon>Actinomycetota</taxon>
        <taxon>Actinomycetes</taxon>
        <taxon>Kitasatosporales</taxon>
        <taxon>Streptomycetaceae</taxon>
        <taxon>Yinghuangia</taxon>
    </lineage>
</organism>
<feature type="compositionally biased region" description="Basic residues" evidence="1">
    <location>
        <begin position="14"/>
        <end position="23"/>
    </location>
</feature>
<feature type="compositionally biased region" description="Basic and acidic residues" evidence="1">
    <location>
        <begin position="572"/>
        <end position="592"/>
    </location>
</feature>
<comment type="caution">
    <text evidence="3">The sequence shown here is derived from an EMBL/GenBank/DDBJ whole genome shotgun (WGS) entry which is preliminary data.</text>
</comment>
<reference evidence="3" key="1">
    <citation type="submission" date="2022-01" db="EMBL/GenBank/DDBJ databases">
        <title>Genome-Based Taxonomic Classification of the Phylum Actinobacteria.</title>
        <authorList>
            <person name="Gao Y."/>
        </authorList>
    </citation>
    <scope>NUCLEOTIDE SEQUENCE</scope>
    <source>
        <strain evidence="3">KLBMP 8922</strain>
    </source>
</reference>
<evidence type="ECO:0000313" key="4">
    <source>
        <dbReference type="Proteomes" id="UP001165378"/>
    </source>
</evidence>
<feature type="compositionally biased region" description="Basic residues" evidence="1">
    <location>
        <begin position="553"/>
        <end position="571"/>
    </location>
</feature>
<evidence type="ECO:0000256" key="1">
    <source>
        <dbReference type="SAM" id="MobiDB-lite"/>
    </source>
</evidence>
<accession>A0AA41PYE8</accession>
<feature type="region of interest" description="Disordered" evidence="1">
    <location>
        <begin position="1"/>
        <end position="35"/>
    </location>
</feature>
<name>A0AA41PYE8_9ACTN</name>
<protein>
    <submittedName>
        <fullName evidence="3">Uncharacterized protein</fullName>
    </submittedName>
</protein>
<dbReference type="Proteomes" id="UP001165378">
    <property type="component" value="Unassembled WGS sequence"/>
</dbReference>
<keyword evidence="4" id="KW-1185">Reference proteome</keyword>
<evidence type="ECO:0000256" key="2">
    <source>
        <dbReference type="SAM" id="Phobius"/>
    </source>
</evidence>
<keyword evidence="2" id="KW-1133">Transmembrane helix</keyword>
<evidence type="ECO:0000313" key="3">
    <source>
        <dbReference type="EMBL" id="MCF2528145.1"/>
    </source>
</evidence>
<keyword evidence="2" id="KW-0812">Transmembrane</keyword>
<feature type="transmembrane region" description="Helical" evidence="2">
    <location>
        <begin position="165"/>
        <end position="189"/>
    </location>
</feature>